<sequence>MKKGFTLIELVIVIVILGILAAVAIPKFADLQKDAKVSAVKGLGGSISAAKDIVRAKWLAQDNFSLDNVTIEGKTVKVYANDTNSYRNGYPKASNDGILNAISYDDKTYEIDNTTTNKLTFYYKGFKGATNNKCYAEYDATSNTESPKVVIETTDCQ</sequence>
<dbReference type="Gene3D" id="3.30.700.10">
    <property type="entry name" value="Glycoprotein, Type 4 Pilin"/>
    <property type="match status" value="1"/>
</dbReference>
<accession>A0A2J6WKC9</accession>
<reference evidence="2 3" key="1">
    <citation type="submission" date="2018-01" db="EMBL/GenBank/DDBJ databases">
        <title>Metagenomic assembled genomes from two thermal pools in the Uzon Caldera, Kamchatka, Russia.</title>
        <authorList>
            <person name="Wilkins L."/>
            <person name="Ettinger C."/>
        </authorList>
    </citation>
    <scope>NUCLEOTIDE SEQUENCE [LARGE SCALE GENOMIC DNA]</scope>
    <source>
        <strain evidence="2">ZAV-05</strain>
    </source>
</reference>
<dbReference type="AlphaFoldDB" id="A0A2J6WKC9"/>
<name>A0A2J6WKC9_9BACT</name>
<dbReference type="InterPro" id="IPR045584">
    <property type="entry name" value="Pilin-like"/>
</dbReference>
<dbReference type="InterPro" id="IPR012902">
    <property type="entry name" value="N_methyl_site"/>
</dbReference>
<dbReference type="SUPFAM" id="SSF54523">
    <property type="entry name" value="Pili subunits"/>
    <property type="match status" value="1"/>
</dbReference>
<dbReference type="EMBL" id="PNIN01000048">
    <property type="protein sequence ID" value="PMP70862.1"/>
    <property type="molecule type" value="Genomic_DNA"/>
</dbReference>
<dbReference type="PROSITE" id="PS00409">
    <property type="entry name" value="PROKAR_NTER_METHYL"/>
    <property type="match status" value="1"/>
</dbReference>
<keyword evidence="1" id="KW-1133">Transmembrane helix</keyword>
<dbReference type="Pfam" id="PF07963">
    <property type="entry name" value="N_methyl"/>
    <property type="match status" value="1"/>
</dbReference>
<evidence type="ECO:0000313" key="3">
    <source>
        <dbReference type="Proteomes" id="UP000242881"/>
    </source>
</evidence>
<keyword evidence="1" id="KW-0812">Transmembrane</keyword>
<comment type="caution">
    <text evidence="2">The sequence shown here is derived from an EMBL/GenBank/DDBJ whole genome shotgun (WGS) entry which is preliminary data.</text>
</comment>
<keyword evidence="1" id="KW-0472">Membrane</keyword>
<organism evidence="2 3">
    <name type="scientific">Calditerrivibrio nitroreducens</name>
    <dbReference type="NCBI Taxonomy" id="477976"/>
    <lineage>
        <taxon>Bacteria</taxon>
        <taxon>Pseudomonadati</taxon>
        <taxon>Deferribacterota</taxon>
        <taxon>Deferribacteres</taxon>
        <taxon>Deferribacterales</taxon>
        <taxon>Calditerrivibrionaceae</taxon>
    </lineage>
</organism>
<evidence type="ECO:0000256" key="1">
    <source>
        <dbReference type="SAM" id="Phobius"/>
    </source>
</evidence>
<protein>
    <submittedName>
        <fullName evidence="2">Prepilin-type cleavage/methylation domain-containing protein</fullName>
    </submittedName>
</protein>
<gene>
    <name evidence="2" type="ORF">C0187_04910</name>
</gene>
<dbReference type="Proteomes" id="UP000242881">
    <property type="component" value="Unassembled WGS sequence"/>
</dbReference>
<dbReference type="NCBIfam" id="TIGR02532">
    <property type="entry name" value="IV_pilin_GFxxxE"/>
    <property type="match status" value="1"/>
</dbReference>
<proteinExistence type="predicted"/>
<feature type="transmembrane region" description="Helical" evidence="1">
    <location>
        <begin position="7"/>
        <end position="25"/>
    </location>
</feature>
<evidence type="ECO:0000313" key="2">
    <source>
        <dbReference type="EMBL" id="PMP70862.1"/>
    </source>
</evidence>